<sequence length="43" mass="5145">MSSRPRFYLRLHFFEGTSHTSAYVVIHQFGGFCLIKHWDSRTK</sequence>
<dbReference type="AlphaFoldDB" id="A0A0E9WHL4"/>
<evidence type="ECO:0000313" key="1">
    <source>
        <dbReference type="EMBL" id="JAH89766.1"/>
    </source>
</evidence>
<name>A0A0E9WHL4_ANGAN</name>
<dbReference type="EMBL" id="GBXM01018811">
    <property type="protein sequence ID" value="JAH89766.1"/>
    <property type="molecule type" value="Transcribed_RNA"/>
</dbReference>
<accession>A0A0E9WHL4</accession>
<proteinExistence type="predicted"/>
<organism evidence="1">
    <name type="scientific">Anguilla anguilla</name>
    <name type="common">European freshwater eel</name>
    <name type="synonym">Muraena anguilla</name>
    <dbReference type="NCBI Taxonomy" id="7936"/>
    <lineage>
        <taxon>Eukaryota</taxon>
        <taxon>Metazoa</taxon>
        <taxon>Chordata</taxon>
        <taxon>Craniata</taxon>
        <taxon>Vertebrata</taxon>
        <taxon>Euteleostomi</taxon>
        <taxon>Actinopterygii</taxon>
        <taxon>Neopterygii</taxon>
        <taxon>Teleostei</taxon>
        <taxon>Anguilliformes</taxon>
        <taxon>Anguillidae</taxon>
        <taxon>Anguilla</taxon>
    </lineage>
</organism>
<protein>
    <submittedName>
        <fullName evidence="1">Uncharacterized protein</fullName>
    </submittedName>
</protein>
<reference evidence="1" key="2">
    <citation type="journal article" date="2015" name="Fish Shellfish Immunol.">
        <title>Early steps in the European eel (Anguilla anguilla)-Vibrio vulnificus interaction in the gills: Role of the RtxA13 toxin.</title>
        <authorList>
            <person name="Callol A."/>
            <person name="Pajuelo D."/>
            <person name="Ebbesson L."/>
            <person name="Teles M."/>
            <person name="MacKenzie S."/>
            <person name="Amaro C."/>
        </authorList>
    </citation>
    <scope>NUCLEOTIDE SEQUENCE</scope>
</reference>
<reference evidence="1" key="1">
    <citation type="submission" date="2014-11" db="EMBL/GenBank/DDBJ databases">
        <authorList>
            <person name="Amaro Gonzalez C."/>
        </authorList>
    </citation>
    <scope>NUCLEOTIDE SEQUENCE</scope>
</reference>